<dbReference type="PANTHER" id="PTHR43357:SF4">
    <property type="entry name" value="INNER MEMBRANE ABC TRANSPORTER PERMEASE PROTEIN YDCV"/>
    <property type="match status" value="1"/>
</dbReference>
<evidence type="ECO:0000256" key="4">
    <source>
        <dbReference type="ARBA" id="ARBA00022519"/>
    </source>
</evidence>
<dbReference type="GO" id="GO:0005886">
    <property type="term" value="C:plasma membrane"/>
    <property type="evidence" value="ECO:0007669"/>
    <property type="project" value="UniProtKB-SubCell"/>
</dbReference>
<feature type="transmembrane region" description="Helical" evidence="8">
    <location>
        <begin position="240"/>
        <end position="263"/>
    </location>
</feature>
<sequence>MAQHSWGLAWNPLGRLWWLLALAAWLTVAVYTAPIFISLAYSWPPRWEPPFKLSWVLGWTLLQAALSASLAILAGWPLGVLAGFYRSRSARAAVVASLAPFMSPVVVVALGLRSLYGPGGLLGGSLPQLHFMAQGWTGVLALHSYFNIGLAAALTAAAAASVEKSVVEQSLLLGLHGPRLWLRLLIPATARAAIYAWAVAFLYSFASAGPLLVEGAAYRYYTLEAWLYTLYYGFPSLRGLAALLAVAELGLAALLSATVLRLARGLAALPLAARGAGLIEPRGAGKVFAVAYPVAVIAYLYAPMAALALEASRANSALLAELAGRGPGLAGAIGNSLLYATATIFISLALGVAASASRALAVGTLSLIAVAPVAYGVAATIAYFKPLAAHMGVDAASRVLIVVAHTAAALPLAGRSLATAWERMPREVVETMLLMGLRGLAFLRHWLAAALPAAMMAAGLAAAASLGEFGASIVVSVPSTWSLTVLVYKLYGAGRYLPEASAVALMLEVLSLTAIAASYTASRRLTR</sequence>
<feature type="transmembrane region" description="Helical" evidence="8">
    <location>
        <begin position="329"/>
        <end position="352"/>
    </location>
</feature>
<keyword evidence="7 8" id="KW-0472">Membrane</keyword>
<keyword evidence="3" id="KW-1003">Cell membrane</keyword>
<dbReference type="InterPro" id="IPR035906">
    <property type="entry name" value="MetI-like_sf"/>
</dbReference>
<keyword evidence="6 8" id="KW-1133">Transmembrane helix</keyword>
<feature type="transmembrane region" description="Helical" evidence="8">
    <location>
        <begin position="442"/>
        <end position="463"/>
    </location>
</feature>
<evidence type="ECO:0000313" key="10">
    <source>
        <dbReference type="EMBL" id="ABM80197.1"/>
    </source>
</evidence>
<dbReference type="EnsemblBacteria" id="ABM80197">
    <property type="protein sequence ID" value="ABM80197"/>
    <property type="gene ID" value="Hbut_0325"/>
</dbReference>
<protein>
    <submittedName>
        <fullName evidence="10">ABC-type iron(III) transport system, permease component</fullName>
    </submittedName>
</protein>
<dbReference type="KEGG" id="hbu:Hbut_0325"/>
<feature type="domain" description="ABC transmembrane type-1" evidence="9">
    <location>
        <begin position="57"/>
        <end position="261"/>
    </location>
</feature>
<name>A2BJN6_HYPBU</name>
<dbReference type="STRING" id="415426.Hbut_0325"/>
<accession>A2BJN6</accession>
<feature type="transmembrane region" description="Helical" evidence="8">
    <location>
        <begin position="16"/>
        <end position="41"/>
    </location>
</feature>
<keyword evidence="4" id="KW-0997">Cell inner membrane</keyword>
<feature type="transmembrane region" description="Helical" evidence="8">
    <location>
        <begin position="92"/>
        <end position="116"/>
    </location>
</feature>
<feature type="transmembrane region" description="Helical" evidence="8">
    <location>
        <begin position="359"/>
        <end position="384"/>
    </location>
</feature>
<reference evidence="10 11" key="1">
    <citation type="journal article" date="2007" name="Archaea">
        <title>The genome of Hyperthermus butylicus: a sulfur-reducing, peptide fermenting, neutrophilic Crenarchaeote growing up to 108 degrees C.</title>
        <authorList>
            <person name="Brugger K."/>
            <person name="Chen L."/>
            <person name="Stark M."/>
            <person name="Zibat A."/>
            <person name="Redder P."/>
            <person name="Ruepp A."/>
            <person name="Awayez M."/>
            <person name="She Q."/>
            <person name="Garrett R.A."/>
            <person name="Klenk H.P."/>
        </authorList>
    </citation>
    <scope>NUCLEOTIDE SEQUENCE [LARGE SCALE GENOMIC DNA]</scope>
    <source>
        <strain evidence="11">DSM 5456 / JCM 9403 / PLM1-5</strain>
    </source>
</reference>
<dbReference type="GeneID" id="4782862"/>
<evidence type="ECO:0000256" key="3">
    <source>
        <dbReference type="ARBA" id="ARBA00022475"/>
    </source>
</evidence>
<gene>
    <name evidence="10" type="ordered locus">Hbut_0325</name>
</gene>
<keyword evidence="2" id="KW-0813">Transport</keyword>
<evidence type="ECO:0000256" key="2">
    <source>
        <dbReference type="ARBA" id="ARBA00022448"/>
    </source>
</evidence>
<keyword evidence="11" id="KW-1185">Reference proteome</keyword>
<proteinExistence type="predicted"/>
<dbReference type="Proteomes" id="UP000002593">
    <property type="component" value="Chromosome"/>
</dbReference>
<feature type="transmembrane region" description="Helical" evidence="8">
    <location>
        <begin position="500"/>
        <end position="521"/>
    </location>
</feature>
<feature type="domain" description="ABC transmembrane type-1" evidence="9">
    <location>
        <begin position="333"/>
        <end position="516"/>
    </location>
</feature>
<dbReference type="PANTHER" id="PTHR43357">
    <property type="entry name" value="INNER MEMBRANE ABC TRANSPORTER PERMEASE PROTEIN YDCV"/>
    <property type="match status" value="1"/>
</dbReference>
<feature type="transmembrane region" description="Helical" evidence="8">
    <location>
        <begin position="284"/>
        <end position="309"/>
    </location>
</feature>
<evidence type="ECO:0000256" key="8">
    <source>
        <dbReference type="SAM" id="Phobius"/>
    </source>
</evidence>
<comment type="subcellular location">
    <subcellularLocation>
        <location evidence="1">Cell inner membrane</location>
        <topology evidence="1">Multi-pass membrane protein</topology>
    </subcellularLocation>
</comment>
<evidence type="ECO:0000313" key="11">
    <source>
        <dbReference type="Proteomes" id="UP000002593"/>
    </source>
</evidence>
<evidence type="ECO:0000256" key="1">
    <source>
        <dbReference type="ARBA" id="ARBA00004429"/>
    </source>
</evidence>
<dbReference type="HOGENOM" id="CLU_516409_0_0_2"/>
<dbReference type="PROSITE" id="PS50928">
    <property type="entry name" value="ABC_TM1"/>
    <property type="match status" value="2"/>
</dbReference>
<dbReference type="EMBL" id="CP000493">
    <property type="protein sequence ID" value="ABM80197.1"/>
    <property type="molecule type" value="Genomic_DNA"/>
</dbReference>
<organism evidence="10 11">
    <name type="scientific">Hyperthermus butylicus (strain DSM 5456 / JCM 9403 / PLM1-5)</name>
    <dbReference type="NCBI Taxonomy" id="415426"/>
    <lineage>
        <taxon>Archaea</taxon>
        <taxon>Thermoproteota</taxon>
        <taxon>Thermoprotei</taxon>
        <taxon>Desulfurococcales</taxon>
        <taxon>Pyrodictiaceae</taxon>
        <taxon>Hyperthermus</taxon>
    </lineage>
</organism>
<dbReference type="OrthoDB" id="15545at2157"/>
<dbReference type="CDD" id="cd06261">
    <property type="entry name" value="TM_PBP2"/>
    <property type="match status" value="1"/>
</dbReference>
<feature type="transmembrane region" description="Helical" evidence="8">
    <location>
        <begin position="136"/>
        <end position="159"/>
    </location>
</feature>
<feature type="transmembrane region" description="Helical" evidence="8">
    <location>
        <begin position="396"/>
        <end position="421"/>
    </location>
</feature>
<evidence type="ECO:0000256" key="7">
    <source>
        <dbReference type="ARBA" id="ARBA00023136"/>
    </source>
</evidence>
<dbReference type="Gene3D" id="1.10.3720.10">
    <property type="entry name" value="MetI-like"/>
    <property type="match status" value="2"/>
</dbReference>
<dbReference type="AlphaFoldDB" id="A2BJN6"/>
<keyword evidence="5 8" id="KW-0812">Transmembrane</keyword>
<evidence type="ECO:0000259" key="9">
    <source>
        <dbReference type="PROSITE" id="PS50928"/>
    </source>
</evidence>
<dbReference type="InterPro" id="IPR000515">
    <property type="entry name" value="MetI-like"/>
</dbReference>
<feature type="transmembrane region" description="Helical" evidence="8">
    <location>
        <begin position="61"/>
        <end position="85"/>
    </location>
</feature>
<dbReference type="GO" id="GO:0055085">
    <property type="term" value="P:transmembrane transport"/>
    <property type="evidence" value="ECO:0007669"/>
    <property type="project" value="InterPro"/>
</dbReference>
<dbReference type="SUPFAM" id="SSF161098">
    <property type="entry name" value="MetI-like"/>
    <property type="match status" value="2"/>
</dbReference>
<dbReference type="RefSeq" id="WP_011821515.1">
    <property type="nucleotide sequence ID" value="NC_008818.1"/>
</dbReference>
<evidence type="ECO:0000256" key="6">
    <source>
        <dbReference type="ARBA" id="ARBA00022989"/>
    </source>
</evidence>
<evidence type="ECO:0000256" key="5">
    <source>
        <dbReference type="ARBA" id="ARBA00022692"/>
    </source>
</evidence>
<dbReference type="eggNOG" id="arCOG00163">
    <property type="taxonomic scope" value="Archaea"/>
</dbReference>